<dbReference type="SUPFAM" id="SSF49879">
    <property type="entry name" value="SMAD/FHA domain"/>
    <property type="match status" value="1"/>
</dbReference>
<evidence type="ECO:0000313" key="3">
    <source>
        <dbReference type="Proteomes" id="UP001344447"/>
    </source>
</evidence>
<reference evidence="2 3" key="1">
    <citation type="submission" date="2023-11" db="EMBL/GenBank/DDBJ databases">
        <title>Dfirmibasis_genome.</title>
        <authorList>
            <person name="Edelbroek B."/>
            <person name="Kjellin J."/>
            <person name="Jerlstrom-Hultqvist J."/>
            <person name="Soderbom F."/>
        </authorList>
    </citation>
    <scope>NUCLEOTIDE SEQUENCE [LARGE SCALE GENOMIC DNA]</scope>
    <source>
        <strain evidence="2 3">TNS-C-14</strain>
    </source>
</reference>
<comment type="caution">
    <text evidence="2">The sequence shown here is derived from an EMBL/GenBank/DDBJ whole genome shotgun (WGS) entry which is preliminary data.</text>
</comment>
<evidence type="ECO:0008006" key="4">
    <source>
        <dbReference type="Google" id="ProtNLM"/>
    </source>
</evidence>
<gene>
    <name evidence="2" type="ORF">RB653_003011</name>
</gene>
<dbReference type="Gene3D" id="2.60.200.20">
    <property type="match status" value="1"/>
</dbReference>
<proteinExistence type="predicted"/>
<protein>
    <recommendedName>
        <fullName evidence="4">FHA domain-containing protein</fullName>
    </recommendedName>
</protein>
<keyword evidence="3" id="KW-1185">Reference proteome</keyword>
<dbReference type="InterPro" id="IPR008984">
    <property type="entry name" value="SMAD_FHA_dom_sf"/>
</dbReference>
<dbReference type="Proteomes" id="UP001344447">
    <property type="component" value="Unassembled WGS sequence"/>
</dbReference>
<dbReference type="EMBL" id="JAVFKY010000004">
    <property type="protein sequence ID" value="KAK5578060.1"/>
    <property type="molecule type" value="Genomic_DNA"/>
</dbReference>
<sequence>MIFEGNGYDNTNNFTDQKESTCKYSKLSQIQTSTPFQKIENTTTKSSHSHQSIILSIENNNSYKIKIGINTIGRSSKTSIPLIHASIFDTSRIHCSIYYDGFDLGIESNSLQGETKILRGGDLILLKHNQRSPLYVGDTIQFGLTKGKIHYGLGNSINIPTNKENVSLMDKNLNEGGVSIRSQTIEGLNESIPTTTTTTTTTTTRTTKDDSRPRQQPRIHRVLMQSYHNTPLYSSLVQDTKNIMKKVDKKQKKKKIMPMNSLSLLFDKINFGSSLSNNYSDVDQNEIDFGNDRLSFLFDKISFGSSLSNNYSDVDQNEINFGNDQSDYYAENFEKEKEYGEDLE</sequence>
<dbReference type="AlphaFoldDB" id="A0AAN7YZ61"/>
<evidence type="ECO:0000256" key="1">
    <source>
        <dbReference type="SAM" id="MobiDB-lite"/>
    </source>
</evidence>
<feature type="compositionally biased region" description="Low complexity" evidence="1">
    <location>
        <begin position="194"/>
        <end position="205"/>
    </location>
</feature>
<feature type="region of interest" description="Disordered" evidence="1">
    <location>
        <begin position="192"/>
        <end position="215"/>
    </location>
</feature>
<dbReference type="CDD" id="cd00060">
    <property type="entry name" value="FHA"/>
    <property type="match status" value="1"/>
</dbReference>
<organism evidence="2 3">
    <name type="scientific">Dictyostelium firmibasis</name>
    <dbReference type="NCBI Taxonomy" id="79012"/>
    <lineage>
        <taxon>Eukaryota</taxon>
        <taxon>Amoebozoa</taxon>
        <taxon>Evosea</taxon>
        <taxon>Eumycetozoa</taxon>
        <taxon>Dictyostelia</taxon>
        <taxon>Dictyosteliales</taxon>
        <taxon>Dictyosteliaceae</taxon>
        <taxon>Dictyostelium</taxon>
    </lineage>
</organism>
<accession>A0AAN7YZ61</accession>
<evidence type="ECO:0000313" key="2">
    <source>
        <dbReference type="EMBL" id="KAK5578060.1"/>
    </source>
</evidence>
<name>A0AAN7YZ61_9MYCE</name>